<dbReference type="EMBL" id="BMYT01000001">
    <property type="protein sequence ID" value="GGX01692.1"/>
    <property type="molecule type" value="Genomic_DNA"/>
</dbReference>
<dbReference type="RefSeq" id="WP_189344388.1">
    <property type="nucleotide sequence ID" value="NZ_BMYT01000001.1"/>
</dbReference>
<sequence>MKTTDHDSIDNLLLREGGYPHLPEAPDHVADVTKMESVQPIESMQGEYEDWTAYPRPALAVKAAFPERDLTKPAEQQGVFNKFIVRRVDGSDANGGKHHGCRYFVLDLDHDVNAPAAMRAYAEKCKESHPALSQELFAQFGQSAQPEQEPINVTNSMAYAFHRALTDGTLSENELEEIKIGLRAALCNLSQPATQGE</sequence>
<name>A0ABQ2X6E8_9BURK</name>
<evidence type="ECO:0000313" key="1">
    <source>
        <dbReference type="EMBL" id="GGX01692.1"/>
    </source>
</evidence>
<proteinExistence type="predicted"/>
<keyword evidence="2" id="KW-1185">Reference proteome</keyword>
<protein>
    <submittedName>
        <fullName evidence="1">Uncharacterized protein</fullName>
    </submittedName>
</protein>
<dbReference type="Proteomes" id="UP000620127">
    <property type="component" value="Unassembled WGS sequence"/>
</dbReference>
<evidence type="ECO:0000313" key="2">
    <source>
        <dbReference type="Proteomes" id="UP000620127"/>
    </source>
</evidence>
<accession>A0ABQ2X6E8</accession>
<comment type="caution">
    <text evidence="1">The sequence shown here is derived from an EMBL/GenBank/DDBJ whole genome shotgun (WGS) entry which is preliminary data.</text>
</comment>
<gene>
    <name evidence="1" type="ORF">GCM10011282_04550</name>
</gene>
<organism evidence="1 2">
    <name type="scientific">Undibacterium macrobrachii</name>
    <dbReference type="NCBI Taxonomy" id="1119058"/>
    <lineage>
        <taxon>Bacteria</taxon>
        <taxon>Pseudomonadati</taxon>
        <taxon>Pseudomonadota</taxon>
        <taxon>Betaproteobacteria</taxon>
        <taxon>Burkholderiales</taxon>
        <taxon>Oxalobacteraceae</taxon>
        <taxon>Undibacterium</taxon>
    </lineage>
</organism>
<reference evidence="2" key="1">
    <citation type="journal article" date="2019" name="Int. J. Syst. Evol. Microbiol.">
        <title>The Global Catalogue of Microorganisms (GCM) 10K type strain sequencing project: providing services to taxonomists for standard genome sequencing and annotation.</title>
        <authorList>
            <consortium name="The Broad Institute Genomics Platform"/>
            <consortium name="The Broad Institute Genome Sequencing Center for Infectious Disease"/>
            <person name="Wu L."/>
            <person name="Ma J."/>
        </authorList>
    </citation>
    <scope>NUCLEOTIDE SEQUENCE [LARGE SCALE GENOMIC DNA]</scope>
    <source>
        <strain evidence="2">KCTC 23916</strain>
    </source>
</reference>